<dbReference type="EMBL" id="CM037156">
    <property type="protein sequence ID" value="KAH7836848.1"/>
    <property type="molecule type" value="Genomic_DNA"/>
</dbReference>
<dbReference type="Proteomes" id="UP000828048">
    <property type="component" value="Chromosome 6"/>
</dbReference>
<reference evidence="1 2" key="1">
    <citation type="journal article" date="2021" name="Hortic Res">
        <title>High-quality reference genome and annotation aids understanding of berry development for evergreen blueberry (Vaccinium darrowii).</title>
        <authorList>
            <person name="Yu J."/>
            <person name="Hulse-Kemp A.M."/>
            <person name="Babiker E."/>
            <person name="Staton M."/>
        </authorList>
    </citation>
    <scope>NUCLEOTIDE SEQUENCE [LARGE SCALE GENOMIC DNA]</scope>
    <source>
        <strain evidence="2">cv. NJ 8807/NJ 8810</strain>
        <tissue evidence="1">Young leaf</tissue>
    </source>
</reference>
<sequence>MSADKITGLEEKTASCFFRNSTAISGELTGMRWTLPRRIHMISVFISSIILYIQRNVGLFLSSPGRLPMMGHGFGPGGSNRAGMDRLFQRMMKIDRMRRRTDIKLKRREGEMPLLDISSVVEALVGGVVNIGLPKAIAMHTKKKKKKKKKKKIELEMSVWKFLLLTTLFIRT</sequence>
<evidence type="ECO:0000313" key="1">
    <source>
        <dbReference type="EMBL" id="KAH7836848.1"/>
    </source>
</evidence>
<name>A0ACB7X863_9ERIC</name>
<evidence type="ECO:0000313" key="2">
    <source>
        <dbReference type="Proteomes" id="UP000828048"/>
    </source>
</evidence>
<proteinExistence type="predicted"/>
<protein>
    <submittedName>
        <fullName evidence="1">Uncharacterized protein</fullName>
    </submittedName>
</protein>
<accession>A0ACB7X863</accession>
<comment type="caution">
    <text evidence="1">The sequence shown here is derived from an EMBL/GenBank/DDBJ whole genome shotgun (WGS) entry which is preliminary data.</text>
</comment>
<keyword evidence="2" id="KW-1185">Reference proteome</keyword>
<organism evidence="1 2">
    <name type="scientific">Vaccinium darrowii</name>
    <dbReference type="NCBI Taxonomy" id="229202"/>
    <lineage>
        <taxon>Eukaryota</taxon>
        <taxon>Viridiplantae</taxon>
        <taxon>Streptophyta</taxon>
        <taxon>Embryophyta</taxon>
        <taxon>Tracheophyta</taxon>
        <taxon>Spermatophyta</taxon>
        <taxon>Magnoliopsida</taxon>
        <taxon>eudicotyledons</taxon>
        <taxon>Gunneridae</taxon>
        <taxon>Pentapetalae</taxon>
        <taxon>asterids</taxon>
        <taxon>Ericales</taxon>
        <taxon>Ericaceae</taxon>
        <taxon>Vaccinioideae</taxon>
        <taxon>Vaccinieae</taxon>
        <taxon>Vaccinium</taxon>
    </lineage>
</organism>
<gene>
    <name evidence="1" type="ORF">Vadar_006386</name>
</gene>